<proteinExistence type="predicted"/>
<name>A0A9P7JTP9_9AGAM</name>
<protein>
    <recommendedName>
        <fullName evidence="6">Transmembrane protein</fullName>
    </recommendedName>
</protein>
<feature type="transmembrane region" description="Helical" evidence="3">
    <location>
        <begin position="135"/>
        <end position="155"/>
    </location>
</feature>
<feature type="region of interest" description="Disordered" evidence="2">
    <location>
        <begin position="1"/>
        <end position="90"/>
    </location>
</feature>
<dbReference type="AlphaFoldDB" id="A0A9P7JTP9"/>
<sequence>MRTKREFEGEDEAGDSSQVEGGDWEDIPDKDVSPKRFENFDSSSTTNTSTDASKPRRRAGSKPVFAAETPRRNRAAPTRLKRKRSPSVDKEHIADKENIVDKELIKEALSTGAHHSSIYILDVVLRAVRLMRIPLSIMLFLWMLAFVMIRLSGALRTAFSPMCYLPMVSRSALCAPLDFNASQIPKWADFPQLMEAQGSTFEQLLAGSVGGSALSIEIRKAEFATADLTTLVRHSDLKSNDILADLLATFVKDAKKTSKSLTKLSSKIGGAVDNVMAVNGYAMRTIQEAEKNAPSPYSLTALIPFHFGPTTQEAIVDAFTSAMDTFSIVIQRLILEAEISLHNLDVLEEDLSAVREVVMREDIDVTTEQSELLEALWTKLGGNRRALRNNDRRLGLLKDLADYRRQAQAHVVAALQTLNSMSEDMEDLRERVAAPELVGGRIPLHVHIESIQNGLERLQEGRVRAKEREEEVMRKVLGLGTD</sequence>
<feature type="coiled-coil region" evidence="1">
    <location>
        <begin position="411"/>
        <end position="475"/>
    </location>
</feature>
<comment type="caution">
    <text evidence="4">The sequence shown here is derived from an EMBL/GenBank/DDBJ whole genome shotgun (WGS) entry which is preliminary data.</text>
</comment>
<keyword evidence="3" id="KW-1133">Transmembrane helix</keyword>
<evidence type="ECO:0000256" key="2">
    <source>
        <dbReference type="SAM" id="MobiDB-lite"/>
    </source>
</evidence>
<evidence type="ECO:0008006" key="6">
    <source>
        <dbReference type="Google" id="ProtNLM"/>
    </source>
</evidence>
<dbReference type="RefSeq" id="XP_041292108.1">
    <property type="nucleotide sequence ID" value="XM_041441610.1"/>
</dbReference>
<evidence type="ECO:0000313" key="4">
    <source>
        <dbReference type="EMBL" id="KAG2107230.1"/>
    </source>
</evidence>
<dbReference type="EMBL" id="JABBWM010000032">
    <property type="protein sequence ID" value="KAG2107230.1"/>
    <property type="molecule type" value="Genomic_DNA"/>
</dbReference>
<organism evidence="4 5">
    <name type="scientific">Suillus discolor</name>
    <dbReference type="NCBI Taxonomy" id="1912936"/>
    <lineage>
        <taxon>Eukaryota</taxon>
        <taxon>Fungi</taxon>
        <taxon>Dikarya</taxon>
        <taxon>Basidiomycota</taxon>
        <taxon>Agaricomycotina</taxon>
        <taxon>Agaricomycetes</taxon>
        <taxon>Agaricomycetidae</taxon>
        <taxon>Boletales</taxon>
        <taxon>Suillineae</taxon>
        <taxon>Suillaceae</taxon>
        <taxon>Suillus</taxon>
    </lineage>
</organism>
<feature type="compositionally biased region" description="Basic and acidic residues" evidence="2">
    <location>
        <begin position="27"/>
        <end position="39"/>
    </location>
</feature>
<evidence type="ECO:0000256" key="1">
    <source>
        <dbReference type="SAM" id="Coils"/>
    </source>
</evidence>
<evidence type="ECO:0000313" key="5">
    <source>
        <dbReference type="Proteomes" id="UP000823399"/>
    </source>
</evidence>
<accession>A0A9P7JTP9</accession>
<reference evidence="4" key="1">
    <citation type="journal article" date="2020" name="New Phytol.">
        <title>Comparative genomics reveals dynamic genome evolution in host specialist ectomycorrhizal fungi.</title>
        <authorList>
            <person name="Lofgren L.A."/>
            <person name="Nguyen N.H."/>
            <person name="Vilgalys R."/>
            <person name="Ruytinx J."/>
            <person name="Liao H.L."/>
            <person name="Branco S."/>
            <person name="Kuo A."/>
            <person name="LaButti K."/>
            <person name="Lipzen A."/>
            <person name="Andreopoulos W."/>
            <person name="Pangilinan J."/>
            <person name="Riley R."/>
            <person name="Hundley H."/>
            <person name="Na H."/>
            <person name="Barry K."/>
            <person name="Grigoriev I.V."/>
            <person name="Stajich J.E."/>
            <person name="Kennedy P.G."/>
        </authorList>
    </citation>
    <scope>NUCLEOTIDE SEQUENCE</scope>
    <source>
        <strain evidence="4">FC423</strain>
    </source>
</reference>
<dbReference type="OrthoDB" id="4179406at2759"/>
<gene>
    <name evidence="4" type="ORF">F5147DRAFT_774451</name>
</gene>
<dbReference type="GeneID" id="64703869"/>
<keyword evidence="1" id="KW-0175">Coiled coil</keyword>
<keyword evidence="3" id="KW-0472">Membrane</keyword>
<keyword evidence="3" id="KW-0812">Transmembrane</keyword>
<keyword evidence="5" id="KW-1185">Reference proteome</keyword>
<evidence type="ECO:0000256" key="3">
    <source>
        <dbReference type="SAM" id="Phobius"/>
    </source>
</evidence>
<dbReference type="Proteomes" id="UP000823399">
    <property type="component" value="Unassembled WGS sequence"/>
</dbReference>